<dbReference type="Gene3D" id="1.10.287.70">
    <property type="match status" value="1"/>
</dbReference>
<feature type="transmembrane region" description="Helical" evidence="9">
    <location>
        <begin position="316"/>
        <end position="337"/>
    </location>
</feature>
<feature type="transmembrane region" description="Helical" evidence="9">
    <location>
        <begin position="162"/>
        <end position="181"/>
    </location>
</feature>
<dbReference type="Proteomes" id="UP000035642">
    <property type="component" value="Unassembled WGS sequence"/>
</dbReference>
<keyword evidence="7 8" id="KW-0407">Ion channel</keyword>
<dbReference type="InterPro" id="IPR013099">
    <property type="entry name" value="K_chnl_dom"/>
</dbReference>
<dbReference type="PANTHER" id="PTHR11003:SF240">
    <property type="entry name" value="POTASSIUM CHANNEL DOMAIN-CONTAINING PROTEIN"/>
    <property type="match status" value="1"/>
</dbReference>
<dbReference type="InterPro" id="IPR003280">
    <property type="entry name" value="2pore_dom_K_chnl"/>
</dbReference>
<comment type="similarity">
    <text evidence="8">Belongs to the two pore domain potassium channel (TC 1.A.1.8) family.</text>
</comment>
<evidence type="ECO:0000256" key="3">
    <source>
        <dbReference type="ARBA" id="ARBA00022692"/>
    </source>
</evidence>
<dbReference type="GO" id="GO:0022841">
    <property type="term" value="F:potassium ion leak channel activity"/>
    <property type="evidence" value="ECO:0007669"/>
    <property type="project" value="TreeGrafter"/>
</dbReference>
<feature type="transmembrane region" description="Helical" evidence="9">
    <location>
        <begin position="65"/>
        <end position="85"/>
    </location>
</feature>
<dbReference type="PANTHER" id="PTHR11003">
    <property type="entry name" value="POTASSIUM CHANNEL, SUBFAMILY K"/>
    <property type="match status" value="1"/>
</dbReference>
<dbReference type="Pfam" id="PF07885">
    <property type="entry name" value="Ion_trans_2"/>
    <property type="match status" value="2"/>
</dbReference>
<evidence type="ECO:0000256" key="7">
    <source>
        <dbReference type="ARBA" id="ARBA00023303"/>
    </source>
</evidence>
<evidence type="ECO:0000313" key="12">
    <source>
        <dbReference type="WBParaSite" id="ACAC_0001088901-mRNA-1"/>
    </source>
</evidence>
<feature type="domain" description="Potassium channel" evidence="10">
    <location>
        <begin position="269"/>
        <end position="338"/>
    </location>
</feature>
<dbReference type="PRINTS" id="PR01333">
    <property type="entry name" value="2POREKCHANEL"/>
</dbReference>
<dbReference type="SUPFAM" id="SSF81324">
    <property type="entry name" value="Voltage-gated potassium channels"/>
    <property type="match status" value="2"/>
</dbReference>
<keyword evidence="5 8" id="KW-0406">Ion transport</keyword>
<keyword evidence="6 9" id="KW-0472">Membrane</keyword>
<dbReference type="GO" id="GO:0030322">
    <property type="term" value="P:stabilization of membrane potential"/>
    <property type="evidence" value="ECO:0007669"/>
    <property type="project" value="TreeGrafter"/>
</dbReference>
<name>A0A158PBF9_ANGCA</name>
<evidence type="ECO:0000256" key="6">
    <source>
        <dbReference type="ARBA" id="ARBA00023136"/>
    </source>
</evidence>
<keyword evidence="4 9" id="KW-1133">Transmembrane helix</keyword>
<dbReference type="AlphaFoldDB" id="A0A158PBF9"/>
<evidence type="ECO:0000256" key="4">
    <source>
        <dbReference type="ARBA" id="ARBA00022989"/>
    </source>
</evidence>
<reference evidence="12" key="2">
    <citation type="submission" date="2016-04" db="UniProtKB">
        <authorList>
            <consortium name="WormBaseParasite"/>
        </authorList>
    </citation>
    <scope>IDENTIFICATION</scope>
</reference>
<accession>A0A158PBF9</accession>
<dbReference type="STRING" id="6313.A0A158PBF9"/>
<evidence type="ECO:0000256" key="2">
    <source>
        <dbReference type="ARBA" id="ARBA00022448"/>
    </source>
</evidence>
<dbReference type="GO" id="GO:0005886">
    <property type="term" value="C:plasma membrane"/>
    <property type="evidence" value="ECO:0007669"/>
    <property type="project" value="TreeGrafter"/>
</dbReference>
<feature type="transmembrane region" description="Helical" evidence="9">
    <location>
        <begin position="292"/>
        <end position="309"/>
    </location>
</feature>
<evidence type="ECO:0000256" key="5">
    <source>
        <dbReference type="ARBA" id="ARBA00023065"/>
    </source>
</evidence>
<evidence type="ECO:0000256" key="1">
    <source>
        <dbReference type="ARBA" id="ARBA00004141"/>
    </source>
</evidence>
<evidence type="ECO:0000259" key="10">
    <source>
        <dbReference type="Pfam" id="PF07885"/>
    </source>
</evidence>
<feature type="transmembrane region" description="Helical" evidence="9">
    <location>
        <begin position="187"/>
        <end position="207"/>
    </location>
</feature>
<dbReference type="WBParaSite" id="ACAC_0001088901-mRNA-1">
    <property type="protein sequence ID" value="ACAC_0001088901-mRNA-1"/>
    <property type="gene ID" value="ACAC_0001088901"/>
</dbReference>
<comment type="subcellular location">
    <subcellularLocation>
        <location evidence="1">Membrane</location>
        <topology evidence="1">Multi-pass membrane protein</topology>
    </subcellularLocation>
</comment>
<keyword evidence="11" id="KW-1185">Reference proteome</keyword>
<sequence>VIHVGTKEKCSSNNRHNISTSTFLLQIAERAHEAGRRRVEKLQREPPLCFIIMNRAYHKYGLKHLILILVFLFYISFGAFVFFVIEGPYQNILRQHWNERITHNRSRHVVKLMARVFNNSEYLVYIKGRTTLQLQELFNNELASYERQLGIRWSEQRMEWDFWTALLFAGTICTTIGYGHVYPMTNIGKILTMIFALFGIPLMLLVLQDIGKLLTIAMKFPWFQTKRIARRILRCFEKHSLSEIREIEIYKRQDLEIFDLPLVVGVSLIAGWILLCSMVFSVWDQKWTMLESFYFFFISLSTIGLGDLVPSSPRILITMFGFILVGLSLVSMVINLLQAKAKLVENFLQVPRRITRWLTVMLLVQKHCCCEENKHQRLAHSISRSTQTNLSLPAIRQVCIVLRSDGVHWVMDESPLKSPDEVTRLVEHETSLRVCEQIGDNNEDNDNGENLVRETDVLLEIEEDCN</sequence>
<evidence type="ECO:0000256" key="8">
    <source>
        <dbReference type="RuleBase" id="RU003857"/>
    </source>
</evidence>
<feature type="domain" description="Potassium channel" evidence="10">
    <location>
        <begin position="155"/>
        <end position="215"/>
    </location>
</feature>
<organism evidence="11 12">
    <name type="scientific">Angiostrongylus cantonensis</name>
    <name type="common">Rat lungworm</name>
    <dbReference type="NCBI Taxonomy" id="6313"/>
    <lineage>
        <taxon>Eukaryota</taxon>
        <taxon>Metazoa</taxon>
        <taxon>Ecdysozoa</taxon>
        <taxon>Nematoda</taxon>
        <taxon>Chromadorea</taxon>
        <taxon>Rhabditida</taxon>
        <taxon>Rhabditina</taxon>
        <taxon>Rhabditomorpha</taxon>
        <taxon>Strongyloidea</taxon>
        <taxon>Metastrongylidae</taxon>
        <taxon>Angiostrongylus</taxon>
    </lineage>
</organism>
<keyword evidence="3 8" id="KW-0812">Transmembrane</keyword>
<feature type="transmembrane region" description="Helical" evidence="9">
    <location>
        <begin position="260"/>
        <end position="280"/>
    </location>
</feature>
<reference evidence="11" key="1">
    <citation type="submission" date="2012-09" db="EMBL/GenBank/DDBJ databases">
        <authorList>
            <person name="Martin A.A."/>
        </authorList>
    </citation>
    <scope>NUCLEOTIDE SEQUENCE</scope>
</reference>
<evidence type="ECO:0000313" key="11">
    <source>
        <dbReference type="Proteomes" id="UP000035642"/>
    </source>
</evidence>
<dbReference type="GO" id="GO:0015271">
    <property type="term" value="F:outward rectifier potassium channel activity"/>
    <property type="evidence" value="ECO:0007669"/>
    <property type="project" value="TreeGrafter"/>
</dbReference>
<proteinExistence type="inferred from homology"/>
<protein>
    <submittedName>
        <fullName evidence="12">TWiK family of potassium channels protein 7</fullName>
    </submittedName>
</protein>
<keyword evidence="2 8" id="KW-0813">Transport</keyword>
<evidence type="ECO:0000256" key="9">
    <source>
        <dbReference type="SAM" id="Phobius"/>
    </source>
</evidence>